<feature type="coiled-coil region" evidence="1">
    <location>
        <begin position="1063"/>
        <end position="1090"/>
    </location>
</feature>
<accession>A9KL86</accession>
<dbReference type="OrthoDB" id="9815057at2"/>
<feature type="coiled-coil region" evidence="1">
    <location>
        <begin position="737"/>
        <end position="764"/>
    </location>
</feature>
<protein>
    <submittedName>
        <fullName evidence="2">Chromosome segregation ATPase-like protein</fullName>
    </submittedName>
</protein>
<organism evidence="2 3">
    <name type="scientific">Lachnoclostridium phytofermentans (strain ATCC 700394 / DSM 18823 / ISDg)</name>
    <name type="common">Clostridium phytofermentans</name>
    <dbReference type="NCBI Taxonomy" id="357809"/>
    <lineage>
        <taxon>Bacteria</taxon>
        <taxon>Bacillati</taxon>
        <taxon>Bacillota</taxon>
        <taxon>Clostridia</taxon>
        <taxon>Lachnospirales</taxon>
        <taxon>Lachnospiraceae</taxon>
    </lineage>
</organism>
<dbReference type="Proteomes" id="UP000000370">
    <property type="component" value="Chromosome"/>
</dbReference>
<dbReference type="eggNOG" id="COG1196">
    <property type="taxonomic scope" value="Bacteria"/>
</dbReference>
<dbReference type="RefSeq" id="WP_012201882.1">
    <property type="nucleotide sequence ID" value="NC_010001.1"/>
</dbReference>
<feature type="coiled-coil region" evidence="1">
    <location>
        <begin position="255"/>
        <end position="381"/>
    </location>
</feature>
<feature type="coiled-coil region" evidence="1">
    <location>
        <begin position="800"/>
        <end position="848"/>
    </location>
</feature>
<dbReference type="KEGG" id="cpy:Cphy_3888"/>
<sequence length="1474" mass="172696">MPHINRIRVNNVKYNFGTQAYDDFIMKPFCHNTLYDLANGGGKSVLMLLMLQNMIPNCTLDEKQPIEKLFRTGDGSQTIHSLIEWRLDDYDTENSFRYMLTGFCARKATNQVPEEVKDTASIEYFNYCVFYREYNENDIKNLPLVKDKERITYTGLRKYLKDLERDNNYEVKIFDRKKDYQAFVAYYGIYESEWEIIRGINKTEGHVRTYFETNYKTTRKVVEDLLIEEIIQKSFTQKAGSSEEEETMSKTLLDIREKLLELSRCKDEIANYDKQIDVLQNFSHRLEGFVDLYQEKEQCEEELRKVYLKASDMTEESKAKYENLKNQVRESEEKREDLKKRLESIRVFETKKETINLRERLEKTEEEYQILLDKLQLNEAQLMKKESMNDYLEYLSEKQKRNEVLESIRAVQNNNSDLLSEIHSLVSEKKKRLDAYRTECVYFLDSLNLEIIEVQKALEVVNDKALSGEKEYAVVTHQLQVLNSKRQELGEKITTLLREANLLLIEETEKQKQESETKLSSLREKKKVTEEKKLLEEASYQEAKISVAKLSLQSTTYKDQQEEEEKQIEKIVIERKKLDQLLHAYGQSGLKELKQEIYKRLRKVIQTIASEKEIVLKLKKEKEDLELGRFSGNEGVLQLAASTLKSHYGIDAVTGVEYLHSLDAKKRSDLSLNLPYLPYSIILKGEVSTEEIMLKGKEFEEYVIPVILEQSLDWVDKLSLPKGISLLSKDQSILFDEERIKKEVNKLEDEIKDRENRIYRLEDQEKTYSEDEEKVSLYQGNQEEVYEQLMESTKARKHKFEEVEIELRKRREECEERENQIIAFGQLVVEIQKEIESTGRELRNLEELLILKKEFTSCETELFREETRKQKIKELLSQVAQEKVMLFEKGKELESVRNSNKEALNKQELLWESKYQIYYKDGEHKGISLTEEELTTKLHGCLSALESKHTDLEDKNRLVNSYVNAMNRCLKSIQGRSLSVSLLEQMQQENRLFETSESEISSLREVCISLEKETESAKATCDTLRSDYQRLLGKCDQAVSALKEQYGDGPFESFDGFDLERLAIDTKEQFNRLEAEAKKYQSVLEACKKEEALFEEMKKDIVRMRKVADTSTFETTIDSNRVKYTGLSADEIFSELKELESHFIENEKSVKQKQEEFAHNKGKTMDSLKLLGAVMLADEISQNVKRPNTESETRKLINSLSEVNDCLTLEKDRIFKGIEDMQNIKDNFENQCLQRCIYIKTELERLPKLSRITLEGELIPMISLHIPYVKEEFYKDKMSSYIDEIVKGADSMKDINDKLKFIRNALSLKKLFSVIVTDMNAIKLSLYKRERIKEQSRHLRYEEAVGSTGQSQGIYTQFLISIINYITNINSHRTENSGLRKVIFIDNPFGAAKDVYIWEPIFELLKANQVQLIVPARGTTPAITSRFDVNYILGQKLIDQRQQTVVVDYHSSVEARETEFTPLKYEQTSFEFYQ</sequence>
<evidence type="ECO:0000313" key="3">
    <source>
        <dbReference type="Proteomes" id="UP000000370"/>
    </source>
</evidence>
<dbReference type="STRING" id="357809.Cphy_3888"/>
<keyword evidence="1" id="KW-0175">Coiled coil</keyword>
<dbReference type="EMBL" id="CP000885">
    <property type="protein sequence ID" value="ABX44235.1"/>
    <property type="molecule type" value="Genomic_DNA"/>
</dbReference>
<name>A9KL86_LACP7</name>
<evidence type="ECO:0000313" key="2">
    <source>
        <dbReference type="EMBL" id="ABX44235.1"/>
    </source>
</evidence>
<proteinExistence type="predicted"/>
<evidence type="ECO:0000256" key="1">
    <source>
        <dbReference type="SAM" id="Coils"/>
    </source>
</evidence>
<keyword evidence="3" id="KW-1185">Reference proteome</keyword>
<gene>
    <name evidence="2" type="ordered locus">Cphy_3888</name>
</gene>
<feature type="coiled-coil region" evidence="1">
    <location>
        <begin position="444"/>
        <end position="532"/>
    </location>
</feature>
<dbReference type="HOGENOM" id="CLU_249381_0_0_9"/>
<reference evidence="3" key="1">
    <citation type="submission" date="2007-11" db="EMBL/GenBank/DDBJ databases">
        <title>Complete genome sequence of Clostridium phytofermentans ISDg.</title>
        <authorList>
            <person name="Leschine S.B."/>
            <person name="Warnick T.A."/>
            <person name="Blanchard J.L."/>
            <person name="Schnell D.J."/>
            <person name="Petit E.L."/>
            <person name="LaTouf W.G."/>
            <person name="Copeland A."/>
            <person name="Lucas S."/>
            <person name="Lapidus A."/>
            <person name="Barry K."/>
            <person name="Glavina del Rio T."/>
            <person name="Dalin E."/>
            <person name="Tice H."/>
            <person name="Pitluck S."/>
            <person name="Kiss H."/>
            <person name="Brettin T."/>
            <person name="Bruce D."/>
            <person name="Detter J.C."/>
            <person name="Han C."/>
            <person name="Kuske C."/>
            <person name="Schmutz J."/>
            <person name="Larimer F."/>
            <person name="Land M."/>
            <person name="Hauser L."/>
            <person name="Kyrpides N."/>
            <person name="Kim E.A."/>
            <person name="Richardson P."/>
        </authorList>
    </citation>
    <scope>NUCLEOTIDE SEQUENCE [LARGE SCALE GENOMIC DNA]</scope>
    <source>
        <strain evidence="3">ATCC 700394 / DSM 18823 / ISDg</strain>
    </source>
</reference>